<evidence type="ECO:0000256" key="3">
    <source>
        <dbReference type="ARBA" id="ARBA00023157"/>
    </source>
</evidence>
<dbReference type="PANTHER" id="PTHR19331:SF465">
    <property type="entry name" value="EGG PEPTIDE SPERACT RECEPTOR"/>
    <property type="match status" value="1"/>
</dbReference>
<feature type="disulfide bond" evidence="5">
    <location>
        <begin position="412"/>
        <end position="422"/>
    </location>
</feature>
<evidence type="ECO:0000313" key="8">
    <source>
        <dbReference type="Proteomes" id="UP000887567"/>
    </source>
</evidence>
<protein>
    <recommendedName>
        <fullName evidence="6">SRCR domain-containing protein</fullName>
    </recommendedName>
</protein>
<keyword evidence="1" id="KW-0732">Signal</keyword>
<dbReference type="PANTHER" id="PTHR19331">
    <property type="entry name" value="SCAVENGER RECEPTOR DOMAIN-CONTAINING"/>
    <property type="match status" value="1"/>
</dbReference>
<evidence type="ECO:0000256" key="2">
    <source>
        <dbReference type="ARBA" id="ARBA00022737"/>
    </source>
</evidence>
<dbReference type="OMA" id="ANIVCHS"/>
<evidence type="ECO:0000256" key="1">
    <source>
        <dbReference type="ARBA" id="ARBA00022729"/>
    </source>
</evidence>
<keyword evidence="3 5" id="KW-1015">Disulfide bond</keyword>
<evidence type="ECO:0000256" key="5">
    <source>
        <dbReference type="PROSITE-ProRule" id="PRU00196"/>
    </source>
</evidence>
<evidence type="ECO:0000313" key="7">
    <source>
        <dbReference type="EnsemblMetazoa" id="XP_028514141.1"/>
    </source>
</evidence>
<sequence>MEKFRVNVILVWLLAVYTCCAFGTAPLRLLQKQYPSPSLVQGILQIYHDGQWGTICDDNWDMTDTNIACKQLGYGSAVNYKHLGEGPDPIWLDGVNCNGGESSLDQCQHEGWGKHDCSHSEDVGIVCKYTTPPLRLLGKLSTPSVVQGILQIYFKHQWGTICDDYWDMTNTNITCKQLGYERAVRFMHLGRGSDPIWLDEVQCNGNESTLDKCPHKALGVHNCDHSEDVGIVCYTGPPVKVRLIGDVPNAGRVQLLYKGVWKNLCQGYWSSNPAKVICRMAGYPDGYAVRMHQYKGSNDVWLSSYSCNGFEPYIELCLDLIWGKATCSDNNLAGVVCKSGSPNVSYRLIGSVPHAGRLEMRYYGSWMPVYSQNGLGLNDAHVICRMMGYNQAIIAFINIQERRSSYEVDMSCRGFENTTEQCGNSVSTSNNQRRETTWIVCKPHTESRFAVRFMDGMSLNEGRVEIGSSGVWGSLNERYRHRRRFRRWGLTAANIVCHSI</sequence>
<dbReference type="FunFam" id="3.10.250.10:FF:000006">
    <property type="entry name" value="neurotrypsin isoform X2"/>
    <property type="match status" value="1"/>
</dbReference>
<dbReference type="EnsemblMetazoa" id="XM_028658340.1">
    <property type="protein sequence ID" value="XP_028514141.1"/>
    <property type="gene ID" value="LOC114574795"/>
</dbReference>
<dbReference type="Gene3D" id="3.10.250.10">
    <property type="entry name" value="SRCR-like domain"/>
    <property type="match status" value="5"/>
</dbReference>
<dbReference type="GeneID" id="114574795"/>
<dbReference type="RefSeq" id="XP_028514141.1">
    <property type="nucleotide sequence ID" value="XM_028658340.1"/>
</dbReference>
<dbReference type="PROSITE" id="PS00420">
    <property type="entry name" value="SRCR_1"/>
    <property type="match status" value="1"/>
</dbReference>
<dbReference type="Pfam" id="PF00530">
    <property type="entry name" value="SRCR"/>
    <property type="match status" value="4"/>
</dbReference>
<evidence type="ECO:0000256" key="4">
    <source>
        <dbReference type="ARBA" id="ARBA00023180"/>
    </source>
</evidence>
<accession>A0A913YIC9</accession>
<dbReference type="InterPro" id="IPR036772">
    <property type="entry name" value="SRCR-like_dom_sf"/>
</dbReference>
<dbReference type="OrthoDB" id="10051855at2759"/>
<dbReference type="KEGG" id="epa:114574795"/>
<proteinExistence type="predicted"/>
<dbReference type="SMART" id="SM00202">
    <property type="entry name" value="SR"/>
    <property type="match status" value="4"/>
</dbReference>
<feature type="disulfide bond" evidence="5">
    <location>
        <begin position="307"/>
        <end position="317"/>
    </location>
</feature>
<dbReference type="InterPro" id="IPR001190">
    <property type="entry name" value="SRCR"/>
</dbReference>
<feature type="domain" description="SRCR" evidence="6">
    <location>
        <begin position="451"/>
        <end position="500"/>
    </location>
</feature>
<reference evidence="7" key="1">
    <citation type="submission" date="2022-11" db="UniProtKB">
        <authorList>
            <consortium name="EnsemblMetazoa"/>
        </authorList>
    </citation>
    <scope>IDENTIFICATION</scope>
</reference>
<evidence type="ECO:0000259" key="6">
    <source>
        <dbReference type="PROSITE" id="PS50287"/>
    </source>
</evidence>
<feature type="domain" description="SRCR" evidence="6">
    <location>
        <begin position="346"/>
        <end position="442"/>
    </location>
</feature>
<comment type="caution">
    <text evidence="5">Lacks conserved residue(s) required for the propagation of feature annotation.</text>
</comment>
<dbReference type="PRINTS" id="PR00258">
    <property type="entry name" value="SPERACTRCPTR"/>
</dbReference>
<feature type="domain" description="SRCR" evidence="6">
    <location>
        <begin position="241"/>
        <end position="338"/>
    </location>
</feature>
<keyword evidence="2" id="KW-0677">Repeat</keyword>
<keyword evidence="8" id="KW-1185">Reference proteome</keyword>
<feature type="disulfide bond" evidence="5">
    <location>
        <begin position="203"/>
        <end position="213"/>
    </location>
</feature>
<dbReference type="AlphaFoldDB" id="A0A913YIC9"/>
<feature type="disulfide bond" evidence="5">
    <location>
        <begin position="97"/>
        <end position="107"/>
    </location>
</feature>
<keyword evidence="4" id="KW-0325">Glycoprotein</keyword>
<dbReference type="PROSITE" id="PS50287">
    <property type="entry name" value="SRCR_2"/>
    <property type="match status" value="5"/>
</dbReference>
<dbReference type="FunFam" id="3.10.250.10:FF:000011">
    <property type="entry name" value="Scavenger receptor class A member 5"/>
    <property type="match status" value="1"/>
</dbReference>
<feature type="domain" description="SRCR" evidence="6">
    <location>
        <begin position="27"/>
        <end position="128"/>
    </location>
</feature>
<name>A0A913YIC9_EXADI</name>
<dbReference type="GO" id="GO:0016020">
    <property type="term" value="C:membrane"/>
    <property type="evidence" value="ECO:0007669"/>
    <property type="project" value="InterPro"/>
</dbReference>
<dbReference type="Proteomes" id="UP000887567">
    <property type="component" value="Unplaced"/>
</dbReference>
<organism evidence="7 8">
    <name type="scientific">Exaiptasia diaphana</name>
    <name type="common">Tropical sea anemone</name>
    <name type="synonym">Aiptasia pulchella</name>
    <dbReference type="NCBI Taxonomy" id="2652724"/>
    <lineage>
        <taxon>Eukaryota</taxon>
        <taxon>Metazoa</taxon>
        <taxon>Cnidaria</taxon>
        <taxon>Anthozoa</taxon>
        <taxon>Hexacorallia</taxon>
        <taxon>Actiniaria</taxon>
        <taxon>Aiptasiidae</taxon>
        <taxon>Exaiptasia</taxon>
    </lineage>
</organism>
<dbReference type="SUPFAM" id="SSF56487">
    <property type="entry name" value="SRCR-like"/>
    <property type="match status" value="5"/>
</dbReference>
<feature type="domain" description="SRCR" evidence="6">
    <location>
        <begin position="134"/>
        <end position="234"/>
    </location>
</feature>